<dbReference type="AlphaFoldDB" id="A0A482VW46"/>
<dbReference type="Proteomes" id="UP000292052">
    <property type="component" value="Unassembled WGS sequence"/>
</dbReference>
<organism evidence="2 3">
    <name type="scientific">Asbolus verrucosus</name>
    <name type="common">Desert ironclad beetle</name>
    <dbReference type="NCBI Taxonomy" id="1661398"/>
    <lineage>
        <taxon>Eukaryota</taxon>
        <taxon>Metazoa</taxon>
        <taxon>Ecdysozoa</taxon>
        <taxon>Arthropoda</taxon>
        <taxon>Hexapoda</taxon>
        <taxon>Insecta</taxon>
        <taxon>Pterygota</taxon>
        <taxon>Neoptera</taxon>
        <taxon>Endopterygota</taxon>
        <taxon>Coleoptera</taxon>
        <taxon>Polyphaga</taxon>
        <taxon>Cucujiformia</taxon>
        <taxon>Tenebrionidae</taxon>
        <taxon>Pimeliinae</taxon>
        <taxon>Asbolus</taxon>
    </lineage>
</organism>
<sequence length="271" mass="30533">MGNKDLGECSQQTERIENSRPLKKAKYVWQVKGKYHLKSSCQNKTEPVVTDHKDKSCDCSKHDSKEDICKGKCIDKFLAKTETLLDSDEDENVSKNIDKSISNEIPITLVSPYPKNQDYYLRKWQARQIARGYIDNTINSVLETWVSAPFDAEDFVENCDDDGHIEDEGILMAIQAHGLQSNKLNKKGPSLSFVRPDELADNTLDKIDTVRSQIIREGFKMDVPLNSSSSSSDDRDIEAEANFDVVYPVDILNAAILVAIEKKGLSSFNHV</sequence>
<evidence type="ECO:0000313" key="2">
    <source>
        <dbReference type="EMBL" id="RZC36638.1"/>
    </source>
</evidence>
<gene>
    <name evidence="2" type="ORF">BDFB_002907</name>
</gene>
<name>A0A482VW46_ASBVE</name>
<reference evidence="2 3" key="1">
    <citation type="submission" date="2017-03" db="EMBL/GenBank/DDBJ databases">
        <title>Genome of the blue death feigning beetle - Asbolus verrucosus.</title>
        <authorList>
            <person name="Rider S.D."/>
        </authorList>
    </citation>
    <scope>NUCLEOTIDE SEQUENCE [LARGE SCALE GENOMIC DNA]</scope>
    <source>
        <strain evidence="2">Butters</strain>
        <tissue evidence="2">Head and leg muscle</tissue>
    </source>
</reference>
<evidence type="ECO:0000256" key="1">
    <source>
        <dbReference type="SAM" id="MobiDB-lite"/>
    </source>
</evidence>
<evidence type="ECO:0000313" key="3">
    <source>
        <dbReference type="Proteomes" id="UP000292052"/>
    </source>
</evidence>
<protein>
    <submittedName>
        <fullName evidence="2">Uncharacterized protein</fullName>
    </submittedName>
</protein>
<keyword evidence="3" id="KW-1185">Reference proteome</keyword>
<comment type="caution">
    <text evidence="2">The sequence shown here is derived from an EMBL/GenBank/DDBJ whole genome shotgun (WGS) entry which is preliminary data.</text>
</comment>
<dbReference type="EMBL" id="QDEB01060261">
    <property type="protein sequence ID" value="RZC36638.1"/>
    <property type="molecule type" value="Genomic_DNA"/>
</dbReference>
<proteinExistence type="predicted"/>
<feature type="region of interest" description="Disordered" evidence="1">
    <location>
        <begin position="1"/>
        <end position="20"/>
    </location>
</feature>
<dbReference type="OrthoDB" id="6162705at2759"/>
<accession>A0A482VW46</accession>